<evidence type="ECO:0000256" key="2">
    <source>
        <dbReference type="ARBA" id="ARBA00023145"/>
    </source>
</evidence>
<name>A0A845HAV5_9BURK</name>
<organism evidence="5 6">
    <name type="scientific">Duganella vulcania</name>
    <dbReference type="NCBI Taxonomy" id="2692166"/>
    <lineage>
        <taxon>Bacteria</taxon>
        <taxon>Pseudomonadati</taxon>
        <taxon>Pseudomonadota</taxon>
        <taxon>Betaproteobacteria</taxon>
        <taxon>Burkholderiales</taxon>
        <taxon>Oxalobacteraceae</taxon>
        <taxon>Telluria group</taxon>
        <taxon>Duganella</taxon>
    </lineage>
</organism>
<evidence type="ECO:0000256" key="1">
    <source>
        <dbReference type="ARBA" id="ARBA00022793"/>
    </source>
</evidence>
<dbReference type="Pfam" id="PF02666">
    <property type="entry name" value="PS_Dcarbxylase"/>
    <property type="match status" value="1"/>
</dbReference>
<gene>
    <name evidence="5" type="ORF">GTP81_03920</name>
</gene>
<keyword evidence="2" id="KW-0865">Zymogen</keyword>
<dbReference type="PANTHER" id="PTHR10067">
    <property type="entry name" value="PHOSPHATIDYLSERINE DECARBOXYLASE"/>
    <property type="match status" value="1"/>
</dbReference>
<dbReference type="RefSeq" id="WP_161088661.1">
    <property type="nucleotide sequence ID" value="NZ_WWCV01000004.1"/>
</dbReference>
<dbReference type="EMBL" id="WWCV01000004">
    <property type="protein sequence ID" value="MYN15891.1"/>
    <property type="molecule type" value="Genomic_DNA"/>
</dbReference>
<keyword evidence="4" id="KW-0670">Pyruvate</keyword>
<evidence type="ECO:0000256" key="4">
    <source>
        <dbReference type="ARBA" id="ARBA00023317"/>
    </source>
</evidence>
<dbReference type="Proteomes" id="UP000484875">
    <property type="component" value="Unassembled WGS sequence"/>
</dbReference>
<evidence type="ECO:0000313" key="5">
    <source>
        <dbReference type="EMBL" id="MYN15891.1"/>
    </source>
</evidence>
<protein>
    <recommendedName>
        <fullName evidence="7">Phosphatidylserine decarboxylase</fullName>
    </recommendedName>
</protein>
<comment type="caution">
    <text evidence="5">The sequence shown here is derived from an EMBL/GenBank/DDBJ whole genome shotgun (WGS) entry which is preliminary data.</text>
</comment>
<evidence type="ECO:0000256" key="3">
    <source>
        <dbReference type="ARBA" id="ARBA00023239"/>
    </source>
</evidence>
<proteinExistence type="predicted"/>
<keyword evidence="1" id="KW-0210">Decarboxylase</keyword>
<keyword evidence="3" id="KW-0456">Lyase</keyword>
<accession>A0A845HAV5</accession>
<dbReference type="PANTHER" id="PTHR10067:SF17">
    <property type="entry name" value="PHOSPHATIDYLSERINE DECARBOXYLASE PROENZYME 2"/>
    <property type="match status" value="1"/>
</dbReference>
<reference evidence="5 6" key="1">
    <citation type="submission" date="2019-12" db="EMBL/GenBank/DDBJ databases">
        <title>Novel species isolated from a subtropical stream in China.</title>
        <authorList>
            <person name="Lu H."/>
        </authorList>
    </citation>
    <scope>NUCLEOTIDE SEQUENCE [LARGE SCALE GENOMIC DNA]</scope>
    <source>
        <strain evidence="5 6">FT107W</strain>
    </source>
</reference>
<dbReference type="AlphaFoldDB" id="A0A845HAV5"/>
<dbReference type="GO" id="GO:0008654">
    <property type="term" value="P:phospholipid biosynthetic process"/>
    <property type="evidence" value="ECO:0007669"/>
    <property type="project" value="InterPro"/>
</dbReference>
<sequence>MESKNSNTSSKNPLTAMFPDEVYPAHTPAMKEIMNELRVIVRNPVVEAAYNTAIANLDPFIMELGIQQENPWTGTTVDDFVGYFDKWFTFLPLPSSGLGFIVPLTFFYVNNPQAFYFMNKLQSKSGHAEVYSKEIFNWTVRFIKERGRFMDSTASINPDYMKQWMATFPNKDFIIPVGGFKTFNEFFTRSLNITAGYNPRPVSAPDDDSIVVASGDTEINFIESNLTLKTSLPVKTRELNVTQLLNNSKFAKHFVGGTAVSCVLMPTSYHHYHAPVGGNIVEGMEVPGIYNGIMDGEHWFGEGNIGESDTDFSIFEDFHRAYFIIETKDYGYVAVIPVGLNTISAIHPSVVSNTYVPPGGQPVKINKGDELGYFAYGGSLNILLFQAGVLDCISVLQGQRIGSMSKLKK</sequence>
<evidence type="ECO:0008006" key="7">
    <source>
        <dbReference type="Google" id="ProtNLM"/>
    </source>
</evidence>
<keyword evidence="6" id="KW-1185">Reference proteome</keyword>
<evidence type="ECO:0000313" key="6">
    <source>
        <dbReference type="Proteomes" id="UP000484875"/>
    </source>
</evidence>
<dbReference type="InterPro" id="IPR003817">
    <property type="entry name" value="PS_Dcarbxylase"/>
</dbReference>
<dbReference type="GO" id="GO:0004609">
    <property type="term" value="F:phosphatidylserine decarboxylase activity"/>
    <property type="evidence" value="ECO:0007669"/>
    <property type="project" value="InterPro"/>
</dbReference>